<dbReference type="Pfam" id="PF05911">
    <property type="entry name" value="FPP"/>
    <property type="match status" value="1"/>
</dbReference>
<sequence length="968" mass="108952">MDKRSWPWKRKSSSDKVMAAEKAVAAEKAPDALNSSLTASDLAKFQGYQENHRKPTHVQIPVEQYTHLTGLEEQVKSYEEQVQTMEEHIKELDEQLTSAHAEITAKDDLAKQHAKVAEEAVSGWEKAESETLALKNHLESATLSKLTTENRVAHLDGALKECMRQIRNLKEEHQQKLQEVVITKSKQCERIKQELETRIGNLDQELLRSTAENAALSRSLQEQSNMLIQIREEKTRAEAEIEILKSNIDSYDREINSLKYELRVVNKELDIRNEEKNMSVRSAEAANKQHMEGVKKIAKLEAECQRLRSLVCKKLPGPAAVAQMKLEVESSGREYGESRLKRSTVKPTNHHLSGILNNLDSVQKFHRETEFLTDPLLAMEEETKKLKEALEKRNSELQASRNMCAMITNKLQMLEAQSQLSSHGKCSPTSVQIPGEGSLSHNANISPSLTSMSEDGNDDARSCSESWGTWSSNLSHIKKDKRSRQLNKDDSVNDLELMDDFLEMEKLACSAADSKGITSIVDHSENKMHELISSEDKKIPNNQESSDMEPSAVNYQGPLPLMKLRSRISMIFESMPKENKMRKILDDIAQAVQDASNELPEGYKSNENGHHCNMSNSSKGVDRGAEDANTTKDIHQPLEAFQKMTKDFITTLSHIHDSVLFLGEETAAIHTMSPNLDALTRGIEEFSVSYHRVLRGSTGLFDFLQELCHVLSIASQLKLNILGCNHAELEIDSPVCIEKVVLPQNKAAPQDSSMESYRSSSINISDSTSNHELPDYCNLGSCIVKHDVTCKAQLEDYEQLKSKKESMEQNLARTMENLEMTRCQLHETEQQLADVKSQLAEAKKLNSLSETQLKCMAESYRSLEKRAQYLETQVNLLRAKTESLSKEVEDERTSHWDSLTRCNVLQEQLTRLATPLPSMAETDHDLQNGQVQEIAAAAEKLAECQETILLLGRQLEALHGEGDGISLQ</sequence>
<name>A0AAN7KW67_9MYRT</name>
<accession>A0AAN7KW67</accession>
<evidence type="ECO:0000313" key="6">
    <source>
        <dbReference type="Proteomes" id="UP001345219"/>
    </source>
</evidence>
<organism evidence="5 6">
    <name type="scientific">Trapa incisa</name>
    <dbReference type="NCBI Taxonomy" id="236973"/>
    <lineage>
        <taxon>Eukaryota</taxon>
        <taxon>Viridiplantae</taxon>
        <taxon>Streptophyta</taxon>
        <taxon>Embryophyta</taxon>
        <taxon>Tracheophyta</taxon>
        <taxon>Spermatophyta</taxon>
        <taxon>Magnoliopsida</taxon>
        <taxon>eudicotyledons</taxon>
        <taxon>Gunneridae</taxon>
        <taxon>Pentapetalae</taxon>
        <taxon>rosids</taxon>
        <taxon>malvids</taxon>
        <taxon>Myrtales</taxon>
        <taxon>Lythraceae</taxon>
        <taxon>Trapa</taxon>
    </lineage>
</organism>
<dbReference type="PANTHER" id="PTHR31580">
    <property type="entry name" value="FILAMENT-LIKE PLANT PROTEIN 4"/>
    <property type="match status" value="1"/>
</dbReference>
<proteinExistence type="inferred from homology"/>
<evidence type="ECO:0008006" key="7">
    <source>
        <dbReference type="Google" id="ProtNLM"/>
    </source>
</evidence>
<feature type="coiled-coil region" evidence="3">
    <location>
        <begin position="152"/>
        <end position="303"/>
    </location>
</feature>
<feature type="compositionally biased region" description="Polar residues" evidence="4">
    <location>
        <begin position="423"/>
        <end position="432"/>
    </location>
</feature>
<evidence type="ECO:0000313" key="5">
    <source>
        <dbReference type="EMBL" id="KAK4771548.1"/>
    </source>
</evidence>
<dbReference type="PANTHER" id="PTHR31580:SF4">
    <property type="entry name" value="FILAMENT-LIKE PLANT PROTEIN 6"/>
    <property type="match status" value="1"/>
</dbReference>
<feature type="coiled-coil region" evidence="3">
    <location>
        <begin position="68"/>
        <end position="102"/>
    </location>
</feature>
<comment type="similarity">
    <text evidence="1">Belongs to the FPP family.</text>
</comment>
<keyword evidence="2 3" id="KW-0175">Coiled coil</keyword>
<evidence type="ECO:0000256" key="3">
    <source>
        <dbReference type="SAM" id="Coils"/>
    </source>
</evidence>
<comment type="caution">
    <text evidence="5">The sequence shown here is derived from an EMBL/GenBank/DDBJ whole genome shotgun (WGS) entry which is preliminary data.</text>
</comment>
<dbReference type="InterPro" id="IPR008587">
    <property type="entry name" value="FPP_plant"/>
</dbReference>
<evidence type="ECO:0000256" key="4">
    <source>
        <dbReference type="SAM" id="MobiDB-lite"/>
    </source>
</evidence>
<dbReference type="Proteomes" id="UP001345219">
    <property type="component" value="Chromosome 24"/>
</dbReference>
<feature type="coiled-coil region" evidence="3">
    <location>
        <begin position="376"/>
        <end position="417"/>
    </location>
</feature>
<feature type="compositionally biased region" description="Polar residues" evidence="4">
    <location>
        <begin position="439"/>
        <end position="454"/>
    </location>
</feature>
<feature type="region of interest" description="Disordered" evidence="4">
    <location>
        <begin position="602"/>
        <end position="627"/>
    </location>
</feature>
<feature type="region of interest" description="Disordered" evidence="4">
    <location>
        <begin position="423"/>
        <end position="467"/>
    </location>
</feature>
<reference evidence="5 6" key="1">
    <citation type="journal article" date="2023" name="Hortic Res">
        <title>Pangenome of water caltrop reveals structural variations and asymmetric subgenome divergence after allopolyploidization.</title>
        <authorList>
            <person name="Zhang X."/>
            <person name="Chen Y."/>
            <person name="Wang L."/>
            <person name="Yuan Y."/>
            <person name="Fang M."/>
            <person name="Shi L."/>
            <person name="Lu R."/>
            <person name="Comes H.P."/>
            <person name="Ma Y."/>
            <person name="Chen Y."/>
            <person name="Huang G."/>
            <person name="Zhou Y."/>
            <person name="Zheng Z."/>
            <person name="Qiu Y."/>
        </authorList>
    </citation>
    <scope>NUCLEOTIDE SEQUENCE [LARGE SCALE GENOMIC DNA]</scope>
    <source>
        <tissue evidence="5">Roots</tissue>
    </source>
</reference>
<protein>
    <recommendedName>
        <fullName evidence="7">Filament-like plant protein 4</fullName>
    </recommendedName>
</protein>
<evidence type="ECO:0000256" key="1">
    <source>
        <dbReference type="ARBA" id="ARBA00005921"/>
    </source>
</evidence>
<dbReference type="AlphaFoldDB" id="A0AAN7KW67"/>
<evidence type="ECO:0000256" key="2">
    <source>
        <dbReference type="ARBA" id="ARBA00023054"/>
    </source>
</evidence>
<gene>
    <name evidence="5" type="ORF">SAY87_032080</name>
</gene>
<keyword evidence="6" id="KW-1185">Reference proteome</keyword>
<feature type="coiled-coil region" evidence="3">
    <location>
        <begin position="790"/>
        <end position="880"/>
    </location>
</feature>
<dbReference type="EMBL" id="JAXIOK010000005">
    <property type="protein sequence ID" value="KAK4771548.1"/>
    <property type="molecule type" value="Genomic_DNA"/>
</dbReference>